<dbReference type="EMBL" id="JAMQOL010000084">
    <property type="protein sequence ID" value="MCM4084822.1"/>
    <property type="molecule type" value="Genomic_DNA"/>
</dbReference>
<protein>
    <recommendedName>
        <fullName evidence="4">Lipoprotein</fullName>
    </recommendedName>
</protein>
<organism evidence="2 3">
    <name type="scientific">Paractinoplanes hotanensis</name>
    <dbReference type="NCBI Taxonomy" id="2906497"/>
    <lineage>
        <taxon>Bacteria</taxon>
        <taxon>Bacillati</taxon>
        <taxon>Actinomycetota</taxon>
        <taxon>Actinomycetes</taxon>
        <taxon>Micromonosporales</taxon>
        <taxon>Micromonosporaceae</taxon>
        <taxon>Paractinoplanes</taxon>
    </lineage>
</organism>
<dbReference type="RefSeq" id="WP_251804560.1">
    <property type="nucleotide sequence ID" value="NZ_JAMQOL010000084.1"/>
</dbReference>
<accession>A0ABT0YFI7</accession>
<feature type="chain" id="PRO_5045366516" description="Lipoprotein" evidence="1">
    <location>
        <begin position="35"/>
        <end position="170"/>
    </location>
</feature>
<feature type="signal peptide" evidence="1">
    <location>
        <begin position="1"/>
        <end position="34"/>
    </location>
</feature>
<comment type="caution">
    <text evidence="2">The sequence shown here is derived from an EMBL/GenBank/DDBJ whole genome shotgun (WGS) entry which is preliminary data.</text>
</comment>
<dbReference type="Proteomes" id="UP001523216">
    <property type="component" value="Unassembled WGS sequence"/>
</dbReference>
<keyword evidence="3" id="KW-1185">Reference proteome</keyword>
<evidence type="ECO:0000313" key="2">
    <source>
        <dbReference type="EMBL" id="MCM4084822.1"/>
    </source>
</evidence>
<evidence type="ECO:0000256" key="1">
    <source>
        <dbReference type="SAM" id="SignalP"/>
    </source>
</evidence>
<keyword evidence="1" id="KW-0732">Signal</keyword>
<reference evidence="2 3" key="1">
    <citation type="submission" date="2022-06" db="EMBL/GenBank/DDBJ databases">
        <title>Actinoplanes abujensis sp. nov., isolated from Nigerian arid soil.</title>
        <authorList>
            <person name="Ding P."/>
        </authorList>
    </citation>
    <scope>NUCLEOTIDE SEQUENCE [LARGE SCALE GENOMIC DNA]</scope>
    <source>
        <strain evidence="3">TRM88002</strain>
    </source>
</reference>
<proteinExistence type="predicted"/>
<name>A0ABT0YFI7_9ACTN</name>
<sequence>MNSAHPHSRHTPRRAPLARVLRSIAVLGVLSAAAACGTVQSPSTATGTSGAPAPAPTAPAAIRSTCEALGQAYQKNMAPLAEALTAFVSDRTTIATAQQSLASFATAVQEATAASADPDLKSAGKKAATQMHAKSTDAKFFGAIKTSKDVEKTLGATLTGWLSPVTARCS</sequence>
<evidence type="ECO:0000313" key="3">
    <source>
        <dbReference type="Proteomes" id="UP001523216"/>
    </source>
</evidence>
<gene>
    <name evidence="2" type="ORF">LXN57_45575</name>
</gene>
<evidence type="ECO:0008006" key="4">
    <source>
        <dbReference type="Google" id="ProtNLM"/>
    </source>
</evidence>